<feature type="transmembrane region" description="Helical" evidence="2">
    <location>
        <begin position="163"/>
        <end position="181"/>
    </location>
</feature>
<proteinExistence type="predicted"/>
<evidence type="ECO:0000256" key="1">
    <source>
        <dbReference type="SAM" id="MobiDB-lite"/>
    </source>
</evidence>
<gene>
    <name evidence="3" type="ORF">PCOR1329_LOCUS16712</name>
</gene>
<comment type="caution">
    <text evidence="3">The sequence shown here is derived from an EMBL/GenBank/DDBJ whole genome shotgun (WGS) entry which is preliminary data.</text>
</comment>
<organism evidence="3 4">
    <name type="scientific">Prorocentrum cordatum</name>
    <dbReference type="NCBI Taxonomy" id="2364126"/>
    <lineage>
        <taxon>Eukaryota</taxon>
        <taxon>Sar</taxon>
        <taxon>Alveolata</taxon>
        <taxon>Dinophyceae</taxon>
        <taxon>Prorocentrales</taxon>
        <taxon>Prorocentraceae</taxon>
        <taxon>Prorocentrum</taxon>
    </lineage>
</organism>
<evidence type="ECO:0000313" key="4">
    <source>
        <dbReference type="Proteomes" id="UP001189429"/>
    </source>
</evidence>
<dbReference type="EMBL" id="CAUYUJ010005136">
    <property type="protein sequence ID" value="CAK0812416.1"/>
    <property type="molecule type" value="Genomic_DNA"/>
</dbReference>
<accession>A0ABN9R7U8</accession>
<keyword evidence="2" id="KW-1133">Transmembrane helix</keyword>
<sequence>MSCHRTRVRRAMDEDEDAALERFMQEDALLDAIQYAPDLPGTGPTVSLAQASRTAPPRSPAPARAPGIVSLARDHGAAGARGAEEHARNSAALATAYHEALRHGQSCAGAAASTAARGRGAAAAGGEDTSYAAALAPRQPLEVEAAGPSGPTPRRPAAKATGVPLQAVPLAVAALMGMWFFGPTSTKSQSATP</sequence>
<keyword evidence="4" id="KW-1185">Reference proteome</keyword>
<keyword evidence="2" id="KW-0472">Membrane</keyword>
<feature type="compositionally biased region" description="Low complexity" evidence="1">
    <location>
        <begin position="51"/>
        <end position="64"/>
    </location>
</feature>
<feature type="region of interest" description="Disordered" evidence="1">
    <location>
        <begin position="41"/>
        <end position="64"/>
    </location>
</feature>
<keyword evidence="2" id="KW-0812">Transmembrane</keyword>
<protein>
    <submittedName>
        <fullName evidence="3">Uncharacterized protein</fullName>
    </submittedName>
</protein>
<evidence type="ECO:0000313" key="3">
    <source>
        <dbReference type="EMBL" id="CAK0812416.1"/>
    </source>
</evidence>
<evidence type="ECO:0000256" key="2">
    <source>
        <dbReference type="SAM" id="Phobius"/>
    </source>
</evidence>
<name>A0ABN9R7U8_9DINO</name>
<reference evidence="3" key="1">
    <citation type="submission" date="2023-10" db="EMBL/GenBank/DDBJ databases">
        <authorList>
            <person name="Chen Y."/>
            <person name="Shah S."/>
            <person name="Dougan E. K."/>
            <person name="Thang M."/>
            <person name="Chan C."/>
        </authorList>
    </citation>
    <scope>NUCLEOTIDE SEQUENCE [LARGE SCALE GENOMIC DNA]</scope>
</reference>
<dbReference type="Proteomes" id="UP001189429">
    <property type="component" value="Unassembled WGS sequence"/>
</dbReference>